<reference evidence="1 2" key="1">
    <citation type="submission" date="2018-05" db="EMBL/GenBank/DDBJ databases">
        <title>Genomic Encyclopedia of Type Strains, Phase IV (KMG-IV): sequencing the most valuable type-strain genomes for metagenomic binning, comparative biology and taxonomic classification.</title>
        <authorList>
            <person name="Goeker M."/>
        </authorList>
    </citation>
    <scope>NUCLEOTIDE SEQUENCE [LARGE SCALE GENOMIC DNA]</scope>
    <source>
        <strain evidence="1 2">DSM 25134</strain>
    </source>
</reference>
<evidence type="ECO:0000313" key="2">
    <source>
        <dbReference type="Proteomes" id="UP000248395"/>
    </source>
</evidence>
<comment type="caution">
    <text evidence="1">The sequence shown here is derived from an EMBL/GenBank/DDBJ whole genome shotgun (WGS) entry which is preliminary data.</text>
</comment>
<evidence type="ECO:0000313" key="1">
    <source>
        <dbReference type="EMBL" id="PXX43631.1"/>
    </source>
</evidence>
<keyword evidence="2" id="KW-1185">Reference proteome</keyword>
<dbReference type="RefSeq" id="WP_059286457.1">
    <property type="nucleotide sequence ID" value="NZ_LNQU01000081.1"/>
</dbReference>
<organism evidence="1 2">
    <name type="scientific">Aquitalea magnusonii</name>
    <dbReference type="NCBI Taxonomy" id="332411"/>
    <lineage>
        <taxon>Bacteria</taxon>
        <taxon>Pseudomonadati</taxon>
        <taxon>Pseudomonadota</taxon>
        <taxon>Betaproteobacteria</taxon>
        <taxon>Neisseriales</taxon>
        <taxon>Chromobacteriaceae</taxon>
        <taxon>Aquitalea</taxon>
    </lineage>
</organism>
<dbReference type="OrthoDB" id="8582786at2"/>
<dbReference type="EMBL" id="QJKC01000014">
    <property type="protein sequence ID" value="PXX43631.1"/>
    <property type="molecule type" value="Genomic_DNA"/>
</dbReference>
<dbReference type="AlphaFoldDB" id="A0A318J7P0"/>
<sequence length="283" mass="30335">MTKTNKTMLLIVLMIGLAAGVYWLEQPAPAPLAPVGAAHAPDLNRLAEQAVAVYRSNQGMQAGPKPGQWKLQAQASNSPGPFVGVFGPLQLARDGQGRQLLLTTFVADTADSAGEGMDSFAASGISRLLCFVLQDGQFVLQTEKQLEMGSNGMAAAARVVQLGPQEWGWVMQSAYIQQGYSASSVEFFHAVASDIRSMGRLTEQADNKGVCGDAGGDGCPALTDLQVHWQWLQQAGQPVGRFYPLDIRWQGHVDGKPVRGQRQLLPDANSGNYPFPPGLNVQF</sequence>
<protein>
    <submittedName>
        <fullName evidence="1">Uncharacterized protein</fullName>
    </submittedName>
</protein>
<name>A0A318J7P0_9NEIS</name>
<dbReference type="Proteomes" id="UP000248395">
    <property type="component" value="Unassembled WGS sequence"/>
</dbReference>
<gene>
    <name evidence="1" type="ORF">DFR38_11467</name>
</gene>
<accession>A0A318J7P0</accession>
<proteinExistence type="predicted"/>